<feature type="domain" description="Tetrapyrrole methylase" evidence="8">
    <location>
        <begin position="41"/>
        <end position="240"/>
    </location>
</feature>
<evidence type="ECO:0000256" key="5">
    <source>
        <dbReference type="ARBA" id="ARBA00022691"/>
    </source>
</evidence>
<proteinExistence type="inferred from homology"/>
<feature type="domain" description="RsmI HTH" evidence="9">
    <location>
        <begin position="267"/>
        <end position="309"/>
    </location>
</feature>
<dbReference type="PANTHER" id="PTHR46111:SF1">
    <property type="entry name" value="RIBOSOMAL RNA SMALL SUBUNIT METHYLTRANSFERASE I"/>
    <property type="match status" value="1"/>
</dbReference>
<comment type="function">
    <text evidence="6">Catalyzes the 2'-O-methylation of the ribose of cytidine 1402 (C1402) in 16S rRNA.</text>
</comment>
<evidence type="ECO:0000256" key="7">
    <source>
        <dbReference type="SAM" id="MobiDB-lite"/>
    </source>
</evidence>
<dbReference type="InterPro" id="IPR035996">
    <property type="entry name" value="4pyrrol_Methylase_sf"/>
</dbReference>
<dbReference type="InterPro" id="IPR000878">
    <property type="entry name" value="4pyrrol_Mease"/>
</dbReference>
<dbReference type="Pfam" id="PF23016">
    <property type="entry name" value="RsmI_C"/>
    <property type="match status" value="1"/>
</dbReference>
<reference evidence="10" key="2">
    <citation type="submission" date="2023-01" db="EMBL/GenBank/DDBJ databases">
        <authorList>
            <person name="Sun Q."/>
            <person name="Evtushenko L."/>
        </authorList>
    </citation>
    <scope>NUCLEOTIDE SEQUENCE</scope>
    <source>
        <strain evidence="10">VKM B-2347</strain>
    </source>
</reference>
<evidence type="ECO:0000256" key="2">
    <source>
        <dbReference type="ARBA" id="ARBA00022552"/>
    </source>
</evidence>
<keyword evidence="4 6" id="KW-0808">Transferase</keyword>
<dbReference type="PANTHER" id="PTHR46111">
    <property type="entry name" value="RIBOSOMAL RNA SMALL SUBUNIT METHYLTRANSFERASE I"/>
    <property type="match status" value="1"/>
</dbReference>
<dbReference type="Proteomes" id="UP001143372">
    <property type="component" value="Unassembled WGS sequence"/>
</dbReference>
<dbReference type="Gene3D" id="3.30.950.10">
    <property type="entry name" value="Methyltransferase, Cobalt-precorrin-4 Transmethylase, Domain 2"/>
    <property type="match status" value="1"/>
</dbReference>
<dbReference type="PIRSF" id="PIRSF005917">
    <property type="entry name" value="MTase_YraL"/>
    <property type="match status" value="1"/>
</dbReference>
<keyword evidence="3 6" id="KW-0489">Methyltransferase</keyword>
<dbReference type="Gene3D" id="3.40.1010.10">
    <property type="entry name" value="Cobalt-precorrin-4 Transmethylase, Domain 1"/>
    <property type="match status" value="1"/>
</dbReference>
<evidence type="ECO:0000259" key="8">
    <source>
        <dbReference type="Pfam" id="PF00590"/>
    </source>
</evidence>
<accession>A0A9W6IWH3</accession>
<dbReference type="InterPro" id="IPR014777">
    <property type="entry name" value="4pyrrole_Mease_sub1"/>
</dbReference>
<dbReference type="GO" id="GO:0070677">
    <property type="term" value="F:rRNA (cytosine-2'-O-)-methyltransferase activity"/>
    <property type="evidence" value="ECO:0007669"/>
    <property type="project" value="UniProtKB-UniRule"/>
</dbReference>
<keyword evidence="11" id="KW-1185">Reference proteome</keyword>
<evidence type="ECO:0000256" key="1">
    <source>
        <dbReference type="ARBA" id="ARBA00022490"/>
    </source>
</evidence>
<comment type="catalytic activity">
    <reaction evidence="6">
        <text>cytidine(1402) in 16S rRNA + S-adenosyl-L-methionine = 2'-O-methylcytidine(1402) in 16S rRNA + S-adenosyl-L-homocysteine + H(+)</text>
        <dbReference type="Rhea" id="RHEA:42924"/>
        <dbReference type="Rhea" id="RHEA-COMP:10285"/>
        <dbReference type="Rhea" id="RHEA-COMP:10286"/>
        <dbReference type="ChEBI" id="CHEBI:15378"/>
        <dbReference type="ChEBI" id="CHEBI:57856"/>
        <dbReference type="ChEBI" id="CHEBI:59789"/>
        <dbReference type="ChEBI" id="CHEBI:74495"/>
        <dbReference type="ChEBI" id="CHEBI:82748"/>
        <dbReference type="EC" id="2.1.1.198"/>
    </reaction>
</comment>
<feature type="region of interest" description="Disordered" evidence="7">
    <location>
        <begin position="1"/>
        <end position="21"/>
    </location>
</feature>
<evidence type="ECO:0000313" key="10">
    <source>
        <dbReference type="EMBL" id="GLK66420.1"/>
    </source>
</evidence>
<sequence>MPRPARLTPSHDAPQDEPPADGRGYVLAGQRLVASALQPGLHVVATPIGALADITLRALETLAGAELVLCEDTRVTRKLVSHYGISTPLSAYHEHNAAEMRPKVLARLSQGGRIALVSDAGTPLVSDPGFKLVRDAVAAGAFVTTAPGASAVMAALVVSGLPTDRFFFEGFLPPKSHARQGRVAELSRIPATLVLFESGPRLAESLADLAAGLGPRPAAIAREMTKRFEQVRRGSLAELAAALAGEPAPKGEIALVIAPPSAEAPTAAEDVDALLTAALARVSVKDAVSEVSSASGVARREVYARALELTKARR</sequence>
<keyword evidence="1 6" id="KW-0963">Cytoplasm</keyword>
<dbReference type="SUPFAM" id="SSF53790">
    <property type="entry name" value="Tetrapyrrole methylase"/>
    <property type="match status" value="1"/>
</dbReference>
<evidence type="ECO:0000313" key="11">
    <source>
        <dbReference type="Proteomes" id="UP001143372"/>
    </source>
</evidence>
<dbReference type="NCBIfam" id="TIGR00096">
    <property type="entry name" value="16S rRNA (cytidine(1402)-2'-O)-methyltransferase"/>
    <property type="match status" value="1"/>
</dbReference>
<name>A0A9W6IWH3_9HYPH</name>
<dbReference type="InterPro" id="IPR008189">
    <property type="entry name" value="rRNA_ssu_MeTfrase_I"/>
</dbReference>
<protein>
    <recommendedName>
        <fullName evidence="6">Ribosomal RNA small subunit methyltransferase I</fullName>
        <ecNumber evidence="6">2.1.1.198</ecNumber>
    </recommendedName>
    <alternativeName>
        <fullName evidence="6">16S rRNA 2'-O-ribose C1402 methyltransferase</fullName>
    </alternativeName>
    <alternativeName>
        <fullName evidence="6">rRNA (cytidine-2'-O-)-methyltransferase RsmI</fullName>
    </alternativeName>
</protein>
<dbReference type="HAMAP" id="MF_01877">
    <property type="entry name" value="16SrRNA_methyltr_I"/>
    <property type="match status" value="1"/>
</dbReference>
<dbReference type="InterPro" id="IPR018063">
    <property type="entry name" value="SAM_MeTrfase_RsmI_CS"/>
</dbReference>
<evidence type="ECO:0000256" key="3">
    <source>
        <dbReference type="ARBA" id="ARBA00022603"/>
    </source>
</evidence>
<dbReference type="GO" id="GO:0005737">
    <property type="term" value="C:cytoplasm"/>
    <property type="evidence" value="ECO:0007669"/>
    <property type="project" value="UniProtKB-SubCell"/>
</dbReference>
<organism evidence="10 11">
    <name type="scientific">Hansschlegelia plantiphila</name>
    <dbReference type="NCBI Taxonomy" id="374655"/>
    <lineage>
        <taxon>Bacteria</taxon>
        <taxon>Pseudomonadati</taxon>
        <taxon>Pseudomonadota</taxon>
        <taxon>Alphaproteobacteria</taxon>
        <taxon>Hyphomicrobiales</taxon>
        <taxon>Methylopilaceae</taxon>
        <taxon>Hansschlegelia</taxon>
    </lineage>
</organism>
<dbReference type="InterPro" id="IPR014776">
    <property type="entry name" value="4pyrrole_Mease_sub2"/>
</dbReference>
<gene>
    <name evidence="6 10" type="primary">rsmI</name>
    <name evidence="10" type="ORF">GCM10008179_00580</name>
</gene>
<dbReference type="AlphaFoldDB" id="A0A9W6IWH3"/>
<dbReference type="Pfam" id="PF00590">
    <property type="entry name" value="TP_methylase"/>
    <property type="match status" value="1"/>
</dbReference>
<keyword evidence="5 6" id="KW-0949">S-adenosyl-L-methionine</keyword>
<comment type="caution">
    <text evidence="10">The sequence shown here is derived from an EMBL/GenBank/DDBJ whole genome shotgun (WGS) entry which is preliminary data.</text>
</comment>
<evidence type="ECO:0000256" key="6">
    <source>
        <dbReference type="HAMAP-Rule" id="MF_01877"/>
    </source>
</evidence>
<reference evidence="10" key="1">
    <citation type="journal article" date="2014" name="Int. J. Syst. Evol. Microbiol.">
        <title>Complete genome sequence of Corynebacterium casei LMG S-19264T (=DSM 44701T), isolated from a smear-ripened cheese.</title>
        <authorList>
            <consortium name="US DOE Joint Genome Institute (JGI-PGF)"/>
            <person name="Walter F."/>
            <person name="Albersmeier A."/>
            <person name="Kalinowski J."/>
            <person name="Ruckert C."/>
        </authorList>
    </citation>
    <scope>NUCLEOTIDE SEQUENCE</scope>
    <source>
        <strain evidence="10">VKM B-2347</strain>
    </source>
</reference>
<dbReference type="FunFam" id="3.40.1010.10:FF:000007">
    <property type="entry name" value="Ribosomal RNA small subunit methyltransferase I"/>
    <property type="match status" value="1"/>
</dbReference>
<dbReference type="CDD" id="cd11648">
    <property type="entry name" value="RsmI"/>
    <property type="match status" value="1"/>
</dbReference>
<keyword evidence="2 6" id="KW-0698">rRNA processing</keyword>
<dbReference type="InterPro" id="IPR053910">
    <property type="entry name" value="RsmI_HTH"/>
</dbReference>
<evidence type="ECO:0000259" key="9">
    <source>
        <dbReference type="Pfam" id="PF23016"/>
    </source>
</evidence>
<dbReference type="EMBL" id="BSFI01000001">
    <property type="protein sequence ID" value="GLK66420.1"/>
    <property type="molecule type" value="Genomic_DNA"/>
</dbReference>
<comment type="similarity">
    <text evidence="6">Belongs to the methyltransferase superfamily. RsmI family.</text>
</comment>
<dbReference type="PROSITE" id="PS01296">
    <property type="entry name" value="RSMI"/>
    <property type="match status" value="1"/>
</dbReference>
<dbReference type="FunFam" id="3.30.950.10:FF:000002">
    <property type="entry name" value="Ribosomal RNA small subunit methyltransferase I"/>
    <property type="match status" value="1"/>
</dbReference>
<comment type="subcellular location">
    <subcellularLocation>
        <location evidence="6">Cytoplasm</location>
    </subcellularLocation>
</comment>
<evidence type="ECO:0000256" key="4">
    <source>
        <dbReference type="ARBA" id="ARBA00022679"/>
    </source>
</evidence>
<dbReference type="RefSeq" id="WP_271166687.1">
    <property type="nucleotide sequence ID" value="NZ_BSFI01000001.1"/>
</dbReference>
<dbReference type="EC" id="2.1.1.198" evidence="6"/>